<dbReference type="RefSeq" id="WP_346078262.1">
    <property type="nucleotide sequence ID" value="NZ_BAAATL010000039.1"/>
</dbReference>
<keyword evidence="2" id="KW-1185">Reference proteome</keyword>
<gene>
    <name evidence="1" type="ORF">GCM10010422_68570</name>
</gene>
<name>A0ABP6A238_9ACTN</name>
<evidence type="ECO:0008006" key="3">
    <source>
        <dbReference type="Google" id="ProtNLM"/>
    </source>
</evidence>
<dbReference type="EMBL" id="BAAATL010000039">
    <property type="protein sequence ID" value="GAA2507663.1"/>
    <property type="molecule type" value="Genomic_DNA"/>
</dbReference>
<comment type="caution">
    <text evidence="1">The sequence shown here is derived from an EMBL/GenBank/DDBJ whole genome shotgun (WGS) entry which is preliminary data.</text>
</comment>
<organism evidence="1 2">
    <name type="scientific">Streptomyces graminearus</name>
    <dbReference type="NCBI Taxonomy" id="284030"/>
    <lineage>
        <taxon>Bacteria</taxon>
        <taxon>Bacillati</taxon>
        <taxon>Actinomycetota</taxon>
        <taxon>Actinomycetes</taxon>
        <taxon>Kitasatosporales</taxon>
        <taxon>Streptomycetaceae</taxon>
        <taxon>Streptomyces</taxon>
    </lineage>
</organism>
<protein>
    <recommendedName>
        <fullName evidence="3">Aminoglycoside phosphotransferase domain-containing protein</fullName>
    </recommendedName>
</protein>
<accession>A0ABP6A238</accession>
<evidence type="ECO:0000313" key="2">
    <source>
        <dbReference type="Proteomes" id="UP001501721"/>
    </source>
</evidence>
<proteinExistence type="predicted"/>
<reference evidence="2" key="1">
    <citation type="journal article" date="2019" name="Int. J. Syst. Evol. Microbiol.">
        <title>The Global Catalogue of Microorganisms (GCM) 10K type strain sequencing project: providing services to taxonomists for standard genome sequencing and annotation.</title>
        <authorList>
            <consortium name="The Broad Institute Genomics Platform"/>
            <consortium name="The Broad Institute Genome Sequencing Center for Infectious Disease"/>
            <person name="Wu L."/>
            <person name="Ma J."/>
        </authorList>
    </citation>
    <scope>NUCLEOTIDE SEQUENCE [LARGE SCALE GENOMIC DNA]</scope>
    <source>
        <strain evidence="2">JCM 6923</strain>
    </source>
</reference>
<sequence>MQAEGELDEDEELVDAYGTLLTRTAVFRRPGAGYRWVRAAGPARTDGPRAPSADVLARIRALPGPELRFVLPEQHGRELHFLADGAESLANVLMTRPPKTAYPMACGLLRALAHSLDRLHSLPATGLVRDRHSGILRLSQWLSRGTGRSWVDNQDDGEADPLFPAARKRLGTARLERLEEWCLLFLADCADPVLLHGKPGTGLVVPPTGDGTAVLLLGEDMASGPPCLDIGWALGELAELRGVIHARYGADEAARWSTLGRAFVEGFGRSLPAEVGMVATLGILTHARDFCAYVRWDEDWVSVLLDVVAVEVDRSGQGNLLWGGKP</sequence>
<evidence type="ECO:0000313" key="1">
    <source>
        <dbReference type="EMBL" id="GAA2507663.1"/>
    </source>
</evidence>
<dbReference type="Proteomes" id="UP001501721">
    <property type="component" value="Unassembled WGS sequence"/>
</dbReference>